<feature type="domain" description="JmjC" evidence="2">
    <location>
        <begin position="253"/>
        <end position="403"/>
    </location>
</feature>
<organism evidence="3 4">
    <name type="scientific">Aspergillus calidoustus</name>
    <dbReference type="NCBI Taxonomy" id="454130"/>
    <lineage>
        <taxon>Eukaryota</taxon>
        <taxon>Fungi</taxon>
        <taxon>Dikarya</taxon>
        <taxon>Ascomycota</taxon>
        <taxon>Pezizomycotina</taxon>
        <taxon>Eurotiomycetes</taxon>
        <taxon>Eurotiomycetidae</taxon>
        <taxon>Eurotiales</taxon>
        <taxon>Aspergillaceae</taxon>
        <taxon>Aspergillus</taxon>
        <taxon>Aspergillus subgen. Nidulantes</taxon>
    </lineage>
</organism>
<dbReference type="SUPFAM" id="SSF51197">
    <property type="entry name" value="Clavaminate synthase-like"/>
    <property type="match status" value="1"/>
</dbReference>
<dbReference type="SMART" id="SM00558">
    <property type="entry name" value="JmjC"/>
    <property type="match status" value="1"/>
</dbReference>
<dbReference type="Proteomes" id="UP000054771">
    <property type="component" value="Unassembled WGS sequence"/>
</dbReference>
<keyword evidence="4" id="KW-1185">Reference proteome</keyword>
<evidence type="ECO:0000259" key="2">
    <source>
        <dbReference type="PROSITE" id="PS51184"/>
    </source>
</evidence>
<name>A0A0U5GIR4_ASPCI</name>
<gene>
    <name evidence="3" type="ORF">ASPCAL14831</name>
</gene>
<evidence type="ECO:0000313" key="4">
    <source>
        <dbReference type="Proteomes" id="UP000054771"/>
    </source>
</evidence>
<dbReference type="Gene3D" id="2.60.120.650">
    <property type="entry name" value="Cupin"/>
    <property type="match status" value="1"/>
</dbReference>
<dbReference type="AlphaFoldDB" id="A0A0U5GIR4"/>
<reference evidence="4" key="1">
    <citation type="journal article" date="2016" name="Genome Announc.">
        <title>Draft genome sequences of fungus Aspergillus calidoustus.</title>
        <authorList>
            <person name="Horn F."/>
            <person name="Linde J."/>
            <person name="Mattern D.J."/>
            <person name="Walther G."/>
            <person name="Guthke R."/>
            <person name="Scherlach K."/>
            <person name="Martin K."/>
            <person name="Brakhage A.A."/>
            <person name="Petzke L."/>
            <person name="Valiante V."/>
        </authorList>
    </citation>
    <scope>NUCLEOTIDE SEQUENCE [LARGE SCALE GENOMIC DNA]</scope>
    <source>
        <strain evidence="4">SF006504</strain>
    </source>
</reference>
<dbReference type="InterPro" id="IPR003347">
    <property type="entry name" value="JmjC_dom"/>
</dbReference>
<accession>A0A0U5GIR4</accession>
<feature type="region of interest" description="Disordered" evidence="1">
    <location>
        <begin position="482"/>
        <end position="502"/>
    </location>
</feature>
<dbReference type="Pfam" id="PF08007">
    <property type="entry name" value="JmjC_2"/>
    <property type="match status" value="1"/>
</dbReference>
<feature type="compositionally biased region" description="Polar residues" evidence="1">
    <location>
        <begin position="482"/>
        <end position="491"/>
    </location>
</feature>
<dbReference type="STRING" id="454130.A0A0U5GIR4"/>
<dbReference type="PROSITE" id="PS51184">
    <property type="entry name" value="JMJC"/>
    <property type="match status" value="1"/>
</dbReference>
<sequence length="502" mass="57253">MFYRYACAPANKDQRRVAKRLQKIQTISIYVWFLTITAVNFSQLLSLPCFDDCCNKLRIWVTKYPIPKTLEAQDRILLKALKKDSKLKRRPRWPSPPPENNYPVQRRLEVTEDTLCPGLQLQISVAPNKTVLEKQQFLENIDGMCKEDDSSITKVTCDEEFTQLLKQPFKKAVLWKKYTQDHPLHGLPSSIPDLLQELRLIGIKELDVYNYAATKTNYPKTLNELIEHFAAPPGTRDPLNCLDIRNLFISRVPAHINDADFLRLSRRRHGSSARASKAKKMRSMLDFADREFLLASSQNSISTLHGDTAGGLTYIIVLSGRKTWYLPRLFDRESSEILATFGSSTPEAYDEFIKIDLRPGDLLVMPPGCPHAVFTPEHSLTFGGAFYTLPLLGSSLRILGIQDRAGHIFSNEDISERDLTNFIEMLKTCEALLREKLLSPGQLASVVSSNTFAEPTDNRLKQTIREQITRLQREVEKRIEQDSSQIHSTTAAHLVSIQHQDR</sequence>
<dbReference type="EMBL" id="CDMC01000030">
    <property type="protein sequence ID" value="CEL11734.1"/>
    <property type="molecule type" value="Genomic_DNA"/>
</dbReference>
<proteinExistence type="predicted"/>
<dbReference type="OrthoDB" id="4494329at2759"/>
<protein>
    <recommendedName>
        <fullName evidence="2">JmjC domain-containing protein</fullName>
    </recommendedName>
</protein>
<evidence type="ECO:0000256" key="1">
    <source>
        <dbReference type="SAM" id="MobiDB-lite"/>
    </source>
</evidence>
<evidence type="ECO:0000313" key="3">
    <source>
        <dbReference type="EMBL" id="CEL11734.1"/>
    </source>
</evidence>